<dbReference type="Proteomes" id="UP000708208">
    <property type="component" value="Unassembled WGS sequence"/>
</dbReference>
<accession>A0A8J2K3X8</accession>
<proteinExistence type="predicted"/>
<dbReference type="AlphaFoldDB" id="A0A8J2K3X8"/>
<name>A0A8J2K3X8_9HEXA</name>
<evidence type="ECO:0000313" key="2">
    <source>
        <dbReference type="Proteomes" id="UP000708208"/>
    </source>
</evidence>
<feature type="non-terminal residue" evidence="1">
    <location>
        <position position="1"/>
    </location>
</feature>
<keyword evidence="2" id="KW-1185">Reference proteome</keyword>
<dbReference type="EMBL" id="CAJVCH010201799">
    <property type="protein sequence ID" value="CAG7730874.1"/>
    <property type="molecule type" value="Genomic_DNA"/>
</dbReference>
<evidence type="ECO:0000313" key="1">
    <source>
        <dbReference type="EMBL" id="CAG7730874.1"/>
    </source>
</evidence>
<protein>
    <submittedName>
        <fullName evidence="1">Uncharacterized protein</fullName>
    </submittedName>
</protein>
<organism evidence="1 2">
    <name type="scientific">Allacma fusca</name>
    <dbReference type="NCBI Taxonomy" id="39272"/>
    <lineage>
        <taxon>Eukaryota</taxon>
        <taxon>Metazoa</taxon>
        <taxon>Ecdysozoa</taxon>
        <taxon>Arthropoda</taxon>
        <taxon>Hexapoda</taxon>
        <taxon>Collembola</taxon>
        <taxon>Symphypleona</taxon>
        <taxon>Sminthuridae</taxon>
        <taxon>Allacma</taxon>
    </lineage>
</organism>
<comment type="caution">
    <text evidence="1">The sequence shown here is derived from an EMBL/GenBank/DDBJ whole genome shotgun (WGS) entry which is preliminary data.</text>
</comment>
<sequence>ICFTQFGDLVLEEIPFVNCTSEIADVLVKFKPV</sequence>
<gene>
    <name evidence="1" type="ORF">AFUS01_LOCUS19489</name>
</gene>
<reference evidence="1" key="1">
    <citation type="submission" date="2021-06" db="EMBL/GenBank/DDBJ databases">
        <authorList>
            <person name="Hodson N. C."/>
            <person name="Mongue J. A."/>
            <person name="Jaron S. K."/>
        </authorList>
    </citation>
    <scope>NUCLEOTIDE SEQUENCE</scope>
</reference>